<dbReference type="EMBL" id="KN714733">
    <property type="protein sequence ID" value="KUI59596.1"/>
    <property type="molecule type" value="Genomic_DNA"/>
</dbReference>
<dbReference type="Proteomes" id="UP000078576">
    <property type="component" value="Unassembled WGS sequence"/>
</dbReference>
<proteinExistence type="predicted"/>
<name>A0A194V6X3_CYTMA</name>
<gene>
    <name evidence="3" type="ORF">VP1G_06830</name>
</gene>
<reference evidence="4" key="1">
    <citation type="submission" date="2014-12" db="EMBL/GenBank/DDBJ databases">
        <title>Genome Sequence of Valsa Canker Pathogens Uncovers a Specific Adaption of Colonization on Woody Bark.</title>
        <authorList>
            <person name="Yin Z."/>
            <person name="Liu H."/>
            <person name="Gao X."/>
            <person name="Li Z."/>
            <person name="Song N."/>
            <person name="Ke X."/>
            <person name="Dai Q."/>
            <person name="Wu Y."/>
            <person name="Sun Y."/>
            <person name="Xu J.-R."/>
            <person name="Kang Z.K."/>
            <person name="Wang L."/>
            <person name="Huang L."/>
        </authorList>
    </citation>
    <scope>NUCLEOTIDE SEQUENCE [LARGE SCALE GENOMIC DNA]</scope>
    <source>
        <strain evidence="4">SXYL134</strain>
    </source>
</reference>
<keyword evidence="1" id="KW-0175">Coiled coil</keyword>
<organism evidence="3 4">
    <name type="scientific">Cytospora mali</name>
    <name type="common">Apple Valsa canker fungus</name>
    <name type="synonym">Valsa mali</name>
    <dbReference type="NCBI Taxonomy" id="578113"/>
    <lineage>
        <taxon>Eukaryota</taxon>
        <taxon>Fungi</taxon>
        <taxon>Dikarya</taxon>
        <taxon>Ascomycota</taxon>
        <taxon>Pezizomycotina</taxon>
        <taxon>Sordariomycetes</taxon>
        <taxon>Sordariomycetidae</taxon>
        <taxon>Diaporthales</taxon>
        <taxon>Cytosporaceae</taxon>
        <taxon>Cytospora</taxon>
    </lineage>
</organism>
<dbReference type="AlphaFoldDB" id="A0A194V6X3"/>
<dbReference type="OrthoDB" id="1702031at2759"/>
<evidence type="ECO:0000256" key="1">
    <source>
        <dbReference type="SAM" id="Coils"/>
    </source>
</evidence>
<protein>
    <submittedName>
        <fullName evidence="3">Uncharacterized protein</fullName>
    </submittedName>
</protein>
<accession>A0A194V6X3</accession>
<dbReference type="Gene3D" id="1.10.287.540">
    <property type="entry name" value="Helix hairpin bin"/>
    <property type="match status" value="1"/>
</dbReference>
<feature type="coiled-coil region" evidence="1">
    <location>
        <begin position="152"/>
        <end position="296"/>
    </location>
</feature>
<evidence type="ECO:0000313" key="4">
    <source>
        <dbReference type="Proteomes" id="UP000078576"/>
    </source>
</evidence>
<evidence type="ECO:0000256" key="2">
    <source>
        <dbReference type="SAM" id="MobiDB-lite"/>
    </source>
</evidence>
<dbReference type="STRING" id="694573.A0A194V6X3"/>
<evidence type="ECO:0000313" key="3">
    <source>
        <dbReference type="EMBL" id="KUI59596.1"/>
    </source>
</evidence>
<sequence>MTSLARLTTITFYLACLTEEQLRPLCDAIPRGGVRSIEKYARLTGMYLGRGGRIYTDADTSPVQANPPDASVSGQAGPSRAQQQGGTSGPSEESLPPYPALQPSSPGYQHEPPKKRQRPSSTADVDEDYMGVLRRLVIEMYGGLGQEVCVLREELQATRRELHDVKEELHATKQEMHDIKEELQMNDEDPGTDELDVYTKDEMDERLHDVQERCEGLVNLAMDDLVDQALDQLDLYTKDEVEERLHEVREHCESLNSIARDELVDQAIDELDIYTKDEVDERLNQMQDHCEGLNNLETEEMVLGAKSDLEKDVRNEIKDAKLDLRKCFQAGVRLRMRKMATMVEHKFQAAEDRVMEAVHMAVRQVMRRRRCLNRYGPAVFGRKFHHQLGIALVRVQALRSPPRIESGTSTASSPSAHD</sequence>
<keyword evidence="4" id="KW-1185">Reference proteome</keyword>
<feature type="compositionally biased region" description="Polar residues" evidence="2">
    <location>
        <begin position="72"/>
        <end position="91"/>
    </location>
</feature>
<feature type="region of interest" description="Disordered" evidence="2">
    <location>
        <begin position="58"/>
        <end position="126"/>
    </location>
</feature>